<dbReference type="OrthoDB" id="1340494at2"/>
<organism evidence="1 2">
    <name type="scientific">Pedobacter lusitanus</name>
    <dbReference type="NCBI Taxonomy" id="1503925"/>
    <lineage>
        <taxon>Bacteria</taxon>
        <taxon>Pseudomonadati</taxon>
        <taxon>Bacteroidota</taxon>
        <taxon>Sphingobacteriia</taxon>
        <taxon>Sphingobacteriales</taxon>
        <taxon>Sphingobacteriaceae</taxon>
        <taxon>Pedobacter</taxon>
    </lineage>
</organism>
<dbReference type="STRING" id="1503925.TH53_04360"/>
<evidence type="ECO:0000313" key="2">
    <source>
        <dbReference type="Proteomes" id="UP000032049"/>
    </source>
</evidence>
<evidence type="ECO:0000313" key="1">
    <source>
        <dbReference type="EMBL" id="KIO78255.1"/>
    </source>
</evidence>
<proteinExistence type="predicted"/>
<reference evidence="1 2" key="1">
    <citation type="submission" date="2015-01" db="EMBL/GenBank/DDBJ databases">
        <title>Draft genome sequence of Pedobacter sp. NL19 isolated from sludge of an effluent treatment pond in an abandoned uranium mine.</title>
        <authorList>
            <person name="Santos T."/>
            <person name="Caetano T."/>
            <person name="Covas C."/>
            <person name="Cruz A."/>
            <person name="Mendo S."/>
        </authorList>
    </citation>
    <scope>NUCLEOTIDE SEQUENCE [LARGE SCALE GENOMIC DNA]</scope>
    <source>
        <strain evidence="1 2">NL19</strain>
    </source>
</reference>
<sequence length="320" mass="37011">MFEDYKEKVILTYQEKRDAGAISVNLLRPSPGKIKDECLIVYQERCSKKDERAFRLFFGPKDHITDYGQSISKLEIDKFRPLMNFMNRRTNVTEDKNIELLAWLIDFEPRPYQIWNNFKGDPTTLTASEIINEPATAVDNNFQPFTSLYRPEDTEDKETKVHIAGISTTETEIKEETETTNHEIQSLFENQGVSHKKGSKIRKTITSFMIILAASGGTYQLASLQNQECMYWTGDHYKRISCNQKVKDATVLALDTAKAAHLRKITQPDTLTQSSVGKVWYTKIDGELEFYTADGYHPMYNDVRLKPITVYMLNKYILRK</sequence>
<gene>
    <name evidence="1" type="ORF">TH53_04360</name>
</gene>
<dbReference type="Proteomes" id="UP000032049">
    <property type="component" value="Unassembled WGS sequence"/>
</dbReference>
<comment type="caution">
    <text evidence="1">The sequence shown here is derived from an EMBL/GenBank/DDBJ whole genome shotgun (WGS) entry which is preliminary data.</text>
</comment>
<keyword evidence="2" id="KW-1185">Reference proteome</keyword>
<dbReference type="EMBL" id="JXRA01000017">
    <property type="protein sequence ID" value="KIO78255.1"/>
    <property type="molecule type" value="Genomic_DNA"/>
</dbReference>
<dbReference type="AlphaFoldDB" id="A0A0D0GQ07"/>
<accession>A0A0D0GQ07</accession>
<name>A0A0D0GQ07_9SPHI</name>
<dbReference type="RefSeq" id="WP_041878733.1">
    <property type="nucleotide sequence ID" value="NZ_CP157278.1"/>
</dbReference>
<protein>
    <submittedName>
        <fullName evidence="1">Uncharacterized protein</fullName>
    </submittedName>
</protein>